<evidence type="ECO:0000313" key="3">
    <source>
        <dbReference type="EMBL" id="CAJ2506279.1"/>
    </source>
</evidence>
<accession>A0AAI8VJT6</accession>
<keyword evidence="4" id="KW-1185">Reference proteome</keyword>
<reference evidence="3" key="1">
    <citation type="submission" date="2023-10" db="EMBL/GenBank/DDBJ databases">
        <authorList>
            <person name="Hackl T."/>
        </authorList>
    </citation>
    <scope>NUCLEOTIDE SEQUENCE</scope>
</reference>
<evidence type="ECO:0000259" key="2">
    <source>
        <dbReference type="Pfam" id="PF20150"/>
    </source>
</evidence>
<dbReference type="EMBL" id="CAUWAG010000008">
    <property type="protein sequence ID" value="CAJ2506279.1"/>
    <property type="molecule type" value="Genomic_DNA"/>
</dbReference>
<proteinExistence type="predicted"/>
<organism evidence="3 4">
    <name type="scientific">Anthostomella pinea</name>
    <dbReference type="NCBI Taxonomy" id="933095"/>
    <lineage>
        <taxon>Eukaryota</taxon>
        <taxon>Fungi</taxon>
        <taxon>Dikarya</taxon>
        <taxon>Ascomycota</taxon>
        <taxon>Pezizomycotina</taxon>
        <taxon>Sordariomycetes</taxon>
        <taxon>Xylariomycetidae</taxon>
        <taxon>Xylariales</taxon>
        <taxon>Xylariaceae</taxon>
        <taxon>Anthostomella</taxon>
    </lineage>
</organism>
<dbReference type="AlphaFoldDB" id="A0AAI8VJT6"/>
<feature type="compositionally biased region" description="Low complexity" evidence="1">
    <location>
        <begin position="184"/>
        <end position="195"/>
    </location>
</feature>
<dbReference type="InterPro" id="IPR045518">
    <property type="entry name" value="2EXR"/>
</dbReference>
<evidence type="ECO:0000256" key="1">
    <source>
        <dbReference type="SAM" id="MobiDB-lite"/>
    </source>
</evidence>
<feature type="region of interest" description="Disordered" evidence="1">
    <location>
        <begin position="1"/>
        <end position="24"/>
    </location>
</feature>
<protein>
    <submittedName>
        <fullName evidence="3">Uu.00g004090.m01.CDS01</fullName>
    </submittedName>
</protein>
<dbReference type="Proteomes" id="UP001295740">
    <property type="component" value="Unassembled WGS sequence"/>
</dbReference>
<feature type="domain" description="2EXR" evidence="2">
    <location>
        <begin position="26"/>
        <end position="86"/>
    </location>
</feature>
<sequence length="298" mass="34348">MADTQLQYFGSRKKKRPRRTQPQPQFHLFPQLPPELRCMIWRFYWTAKELPRIHHFRRWPRDRSPDRRYIARYPDRRVRSVKHDVRLRMSPIHELNDAVFNGFKRLPLPRVDIRRDIGMLMPPSMQLNYAVQRLPLPEDNVTDVDFAWWDAVREPLSLETIRVSNDGTTDWFSALPSYGRPADDSGSSSGQDQDQNLPQGQSLTPAASLLVQHTRYLFLSVSQDFTGISAADAAALRQSTSLHTIFLVHGLHRTFARCGRNLPHLPSFCKKNGLRILFGRYLTSAGLEADGVAAHPRA</sequence>
<dbReference type="Pfam" id="PF20150">
    <property type="entry name" value="2EXR"/>
    <property type="match status" value="1"/>
</dbReference>
<gene>
    <name evidence="3" type="ORF">KHLLAP_LOCUS6747</name>
</gene>
<comment type="caution">
    <text evidence="3">The sequence shown here is derived from an EMBL/GenBank/DDBJ whole genome shotgun (WGS) entry which is preliminary data.</text>
</comment>
<feature type="region of interest" description="Disordered" evidence="1">
    <location>
        <begin position="180"/>
        <end position="201"/>
    </location>
</feature>
<evidence type="ECO:0000313" key="4">
    <source>
        <dbReference type="Proteomes" id="UP001295740"/>
    </source>
</evidence>
<name>A0AAI8VJT6_9PEZI</name>